<evidence type="ECO:0000313" key="6">
    <source>
        <dbReference type="EMBL" id="CAL4933982.1"/>
    </source>
</evidence>
<sequence>MAATAKGMEKKLEFIEEMTTNVDAVQERVLQEILSRNAKAEYLAVKCGLAGATDRATFWAKVRPTPSPSSSPSSGTSGGEPKLIPTVKDDLGRRALLQDLVMPVMTKYVPGLDKGSDLYFHFVKSETTTPGGLPARTVLTSFFRNDHLKSLLDDPRYSYTSPAAAVLCEDTSQGMYAQMLCGLLHRRSVRRVGAAFAYGLLLAIRFLQLNWRELADDIEAGALLTTRRVADPSVREAVAGVLRRPDPELAHLIRTECSDDDCWAGIVPRIWPNAKCLDAIATGSMAQYVPALDHYGGGLPIVSTIYGSSECYIGLNLQPMVDPSEVSYTVMPNMAYFEFLPLPLEDTTEKASQQQQLVELAGVEAGREYEAVVTTYAGLCRYRLGDVLRVAGFHNAAPRFRFVRRAGVVLSLDSTDKTDEAELQRAVDRAAALLRRRRRDVQLADYTSRACAATVPGHYVIYWELTTTMMGDGGGSAVENDGETLGRCCLEMEEALNAMYRQCRVKDGSIGPLEIRVVRPGTFEELMDYAVSRGSSVGQYKVPRCVAAPGVVELLDSRVVSSHFSPKLPHWSPGEWFDDMTGEERPSTSTDVV</sequence>
<evidence type="ECO:0000313" key="7">
    <source>
        <dbReference type="Proteomes" id="UP001497457"/>
    </source>
</evidence>
<dbReference type="Pfam" id="PF23572">
    <property type="entry name" value="GH3_C"/>
    <property type="match status" value="1"/>
</dbReference>
<dbReference type="PANTHER" id="PTHR31901">
    <property type="entry name" value="GH3 DOMAIN-CONTAINING PROTEIN"/>
    <property type="match status" value="1"/>
</dbReference>
<dbReference type="InterPro" id="IPR055377">
    <property type="entry name" value="GH3_M"/>
</dbReference>
<feature type="region of interest" description="Disordered" evidence="3">
    <location>
        <begin position="61"/>
        <end position="86"/>
    </location>
</feature>
<dbReference type="EMBL" id="OZ075125">
    <property type="protein sequence ID" value="CAL4933982.1"/>
    <property type="molecule type" value="Genomic_DNA"/>
</dbReference>
<dbReference type="InterPro" id="IPR004993">
    <property type="entry name" value="GH3"/>
</dbReference>
<dbReference type="GO" id="GO:0016874">
    <property type="term" value="F:ligase activity"/>
    <property type="evidence" value="ECO:0007669"/>
    <property type="project" value="UniProtKB-KW"/>
</dbReference>
<dbReference type="Pfam" id="PF23571">
    <property type="entry name" value="GH3_M"/>
    <property type="match status" value="1"/>
</dbReference>
<comment type="similarity">
    <text evidence="1">Belongs to the IAA-amido conjugating enzyme family.</text>
</comment>
<evidence type="ECO:0000256" key="3">
    <source>
        <dbReference type="SAM" id="MobiDB-lite"/>
    </source>
</evidence>
<reference evidence="7" key="1">
    <citation type="submission" date="2024-06" db="EMBL/GenBank/DDBJ databases">
        <authorList>
            <person name="Ryan C."/>
        </authorList>
    </citation>
    <scope>NUCLEOTIDE SEQUENCE [LARGE SCALE GENOMIC DNA]</scope>
</reference>
<dbReference type="InterPro" id="IPR055378">
    <property type="entry name" value="GH3_C"/>
</dbReference>
<accession>A0ABC8Y0A2</accession>
<keyword evidence="7" id="KW-1185">Reference proteome</keyword>
<feature type="domain" description="GH3 middle" evidence="4">
    <location>
        <begin position="328"/>
        <end position="405"/>
    </location>
</feature>
<dbReference type="AlphaFoldDB" id="A0ABC8Y0A2"/>
<dbReference type="Pfam" id="PF03321">
    <property type="entry name" value="GH3"/>
    <property type="match status" value="2"/>
</dbReference>
<evidence type="ECO:0000259" key="4">
    <source>
        <dbReference type="Pfam" id="PF23571"/>
    </source>
</evidence>
<evidence type="ECO:0000259" key="5">
    <source>
        <dbReference type="Pfam" id="PF23572"/>
    </source>
</evidence>
<proteinExistence type="inferred from homology"/>
<dbReference type="PANTHER" id="PTHR31901:SF60">
    <property type="match status" value="1"/>
</dbReference>
<keyword evidence="2" id="KW-0436">Ligase</keyword>
<reference evidence="6 7" key="2">
    <citation type="submission" date="2024-10" db="EMBL/GenBank/DDBJ databases">
        <authorList>
            <person name="Ryan C."/>
        </authorList>
    </citation>
    <scope>NUCLEOTIDE SEQUENCE [LARGE SCALE GENOMIC DNA]</scope>
</reference>
<protein>
    <submittedName>
        <fullName evidence="6">Uncharacterized protein</fullName>
    </submittedName>
</protein>
<organism evidence="6 7">
    <name type="scientific">Urochloa decumbens</name>
    <dbReference type="NCBI Taxonomy" id="240449"/>
    <lineage>
        <taxon>Eukaryota</taxon>
        <taxon>Viridiplantae</taxon>
        <taxon>Streptophyta</taxon>
        <taxon>Embryophyta</taxon>
        <taxon>Tracheophyta</taxon>
        <taxon>Spermatophyta</taxon>
        <taxon>Magnoliopsida</taxon>
        <taxon>Liliopsida</taxon>
        <taxon>Poales</taxon>
        <taxon>Poaceae</taxon>
        <taxon>PACMAD clade</taxon>
        <taxon>Panicoideae</taxon>
        <taxon>Panicodae</taxon>
        <taxon>Paniceae</taxon>
        <taxon>Melinidinae</taxon>
        <taxon>Urochloa</taxon>
    </lineage>
</organism>
<evidence type="ECO:0000256" key="1">
    <source>
        <dbReference type="ARBA" id="ARBA00008068"/>
    </source>
</evidence>
<feature type="domain" description="GH3 C-terminal" evidence="5">
    <location>
        <begin position="422"/>
        <end position="547"/>
    </location>
</feature>
<name>A0ABC8Y0A2_9POAL</name>
<evidence type="ECO:0000256" key="2">
    <source>
        <dbReference type="ARBA" id="ARBA00022598"/>
    </source>
</evidence>
<dbReference type="Proteomes" id="UP001497457">
    <property type="component" value="Chromosome 15b"/>
</dbReference>
<gene>
    <name evidence="6" type="ORF">URODEC1_LOCUS28424</name>
</gene>